<dbReference type="KEGG" id="kphy:AOZ06_42680"/>
<evidence type="ECO:0000313" key="2">
    <source>
        <dbReference type="Proteomes" id="UP000063699"/>
    </source>
</evidence>
<dbReference type="STRING" id="860235.AOZ06_42680"/>
<dbReference type="EMBL" id="CP012752">
    <property type="protein sequence ID" value="ALG12676.1"/>
    <property type="molecule type" value="Genomic_DNA"/>
</dbReference>
<dbReference type="Proteomes" id="UP000063699">
    <property type="component" value="Chromosome"/>
</dbReference>
<sequence length="190" mass="20234">MVSGTGRDLVDRQATLPSEDQQSPLWLGQVLDRRLQPGTFVVPDRVFFGAVSEIRRVDSWAARRAVAGEHVLVVDDSAVGDGGQPDVRVPVSWLAPLARLVAQGTQDTHTRVLNDVVRTAHAASTTTLAHWRANHGRTYSSSRATAVGVPARAGASSAGRAGSWSRMLAEVVLHPGSRGGWSMAPTSLRA</sequence>
<protein>
    <submittedName>
        <fullName evidence="1">Uncharacterized protein</fullName>
    </submittedName>
</protein>
<gene>
    <name evidence="1" type="ORF">AOZ06_42680</name>
</gene>
<dbReference type="RefSeq" id="WP_054294568.1">
    <property type="nucleotide sequence ID" value="NZ_CP012752.1"/>
</dbReference>
<name>A0A0N9IDC6_9PSEU</name>
<organism evidence="1 2">
    <name type="scientific">Kibdelosporangium phytohabitans</name>
    <dbReference type="NCBI Taxonomy" id="860235"/>
    <lineage>
        <taxon>Bacteria</taxon>
        <taxon>Bacillati</taxon>
        <taxon>Actinomycetota</taxon>
        <taxon>Actinomycetes</taxon>
        <taxon>Pseudonocardiales</taxon>
        <taxon>Pseudonocardiaceae</taxon>
        <taxon>Kibdelosporangium</taxon>
    </lineage>
</organism>
<reference evidence="1 2" key="1">
    <citation type="submission" date="2015-07" db="EMBL/GenBank/DDBJ databases">
        <title>Genome sequencing of Kibdelosporangium phytohabitans.</title>
        <authorList>
            <person name="Qin S."/>
            <person name="Xing K."/>
        </authorList>
    </citation>
    <scope>NUCLEOTIDE SEQUENCE [LARGE SCALE GENOMIC DNA]</scope>
    <source>
        <strain evidence="1 2">KLBMP1111</strain>
    </source>
</reference>
<proteinExistence type="predicted"/>
<keyword evidence="2" id="KW-1185">Reference proteome</keyword>
<evidence type="ECO:0000313" key="1">
    <source>
        <dbReference type="EMBL" id="ALG12676.1"/>
    </source>
</evidence>
<accession>A0A0N9IDC6</accession>
<dbReference type="AlphaFoldDB" id="A0A0N9IDC6"/>